<accession>A0A7S4BTQ2</accession>
<evidence type="ECO:0008006" key="9">
    <source>
        <dbReference type="Google" id="ProtNLM"/>
    </source>
</evidence>
<comment type="subcellular location">
    <subcellularLocation>
        <location evidence="1">Membrane</location>
        <topology evidence="1">Multi-pass membrane protein</topology>
    </subcellularLocation>
</comment>
<keyword evidence="2 6" id="KW-0812">Transmembrane</keyword>
<dbReference type="InterPro" id="IPR007300">
    <property type="entry name" value="CidB/LrgB"/>
</dbReference>
<evidence type="ECO:0000256" key="3">
    <source>
        <dbReference type="ARBA" id="ARBA00022989"/>
    </source>
</evidence>
<keyword evidence="4 6" id="KW-0472">Membrane</keyword>
<evidence type="ECO:0000256" key="5">
    <source>
        <dbReference type="SAM" id="MobiDB-lite"/>
    </source>
</evidence>
<dbReference type="AlphaFoldDB" id="A0A7S4BTQ2"/>
<reference evidence="8" key="1">
    <citation type="submission" date="2021-01" db="EMBL/GenBank/DDBJ databases">
        <authorList>
            <person name="Corre E."/>
            <person name="Pelletier E."/>
            <person name="Niang G."/>
            <person name="Scheremetjew M."/>
            <person name="Finn R."/>
            <person name="Kale V."/>
            <person name="Holt S."/>
            <person name="Cochrane G."/>
            <person name="Meng A."/>
            <person name="Brown T."/>
            <person name="Cohen L."/>
        </authorList>
    </citation>
    <scope>NUCLEOTIDE SEQUENCE</scope>
    <source>
        <strain evidence="8">CCMP645</strain>
    </source>
</reference>
<dbReference type="Pfam" id="PF04172">
    <property type="entry name" value="LrgB"/>
    <property type="match status" value="1"/>
</dbReference>
<proteinExistence type="predicted"/>
<feature type="compositionally biased region" description="Pro residues" evidence="5">
    <location>
        <begin position="251"/>
        <end position="265"/>
    </location>
</feature>
<evidence type="ECO:0000256" key="4">
    <source>
        <dbReference type="ARBA" id="ARBA00023136"/>
    </source>
</evidence>
<feature type="signal peptide" evidence="7">
    <location>
        <begin position="1"/>
        <end position="18"/>
    </location>
</feature>
<feature type="transmembrane region" description="Helical" evidence="6">
    <location>
        <begin position="107"/>
        <end position="126"/>
    </location>
</feature>
<feature type="transmembrane region" description="Helical" evidence="6">
    <location>
        <begin position="138"/>
        <end position="163"/>
    </location>
</feature>
<keyword evidence="3 6" id="KW-1133">Transmembrane helix</keyword>
<dbReference type="GO" id="GO:0016020">
    <property type="term" value="C:membrane"/>
    <property type="evidence" value="ECO:0007669"/>
    <property type="project" value="UniProtKB-SubCell"/>
</dbReference>
<feature type="transmembrane region" description="Helical" evidence="6">
    <location>
        <begin position="364"/>
        <end position="385"/>
    </location>
</feature>
<sequence>MFYLRQVLALQLALHAVAYKAPRLLPVSLHPVSSASGVRSHVFLTASVQPLVAPEKSSDEVEPAVLPAPHPKPWHAAAASAVTVTAPVLALLGIERVLRAGLRACGISFPHSIVGMLGGFGALLALRSRRPRAADEVAAFFAPGCQLLSVWLAVIFAPAFITLPVTMPPTPPRVLLSFIGLVIGGFFMNTAINSALVSTLGRFRWGIGGGAGANCGSTNGDAKAAAGSVATPTTDTRKDKLANSETQIMTVPPPPPPPPPSPFPPSQQKALGAATAVSTLGSIALYASRGSVGLAPYVLVRDVSQLCATLFAFSAANRLPRAFNKAVHPFVTCAVLMQLFCAATAAAVGGTWKGALVAYHARAGTLISSLMAPTVVSFAFSLYRFRSQLAARAPQIIGVALCGSLSSMIASAIAARLLTLPPALALNLLPRSTTTAIGTELARITNAPPALGLLAAFVTGLLSINLGKPVLRALRVSDPAQRGIALSAASHGGAVLVLADEPQAFPFAVLMLSLSAAATLSLLSLTPVRNAILTLALGAKTAAAL</sequence>
<protein>
    <recommendedName>
        <fullName evidence="9">Plastidal glycolate/glycerate translocator 1, chloroplastic</fullName>
    </recommendedName>
</protein>
<feature type="region of interest" description="Disordered" evidence="5">
    <location>
        <begin position="247"/>
        <end position="268"/>
    </location>
</feature>
<feature type="chain" id="PRO_5030507173" description="Plastidal glycolate/glycerate translocator 1, chloroplastic" evidence="7">
    <location>
        <begin position="19"/>
        <end position="545"/>
    </location>
</feature>
<feature type="transmembrane region" description="Helical" evidence="6">
    <location>
        <begin position="327"/>
        <end position="352"/>
    </location>
</feature>
<feature type="transmembrane region" description="Helical" evidence="6">
    <location>
        <begin position="505"/>
        <end position="525"/>
    </location>
</feature>
<dbReference type="PANTHER" id="PTHR30249">
    <property type="entry name" value="PUTATIVE SEROTONIN TRANSPORTER"/>
    <property type="match status" value="1"/>
</dbReference>
<organism evidence="8">
    <name type="scientific">Chrysotila carterae</name>
    <name type="common">Marine alga</name>
    <name type="synonym">Syracosphaera carterae</name>
    <dbReference type="NCBI Taxonomy" id="13221"/>
    <lineage>
        <taxon>Eukaryota</taxon>
        <taxon>Haptista</taxon>
        <taxon>Haptophyta</taxon>
        <taxon>Prymnesiophyceae</taxon>
        <taxon>Isochrysidales</taxon>
        <taxon>Isochrysidaceae</taxon>
        <taxon>Chrysotila</taxon>
    </lineage>
</organism>
<evidence type="ECO:0000256" key="6">
    <source>
        <dbReference type="SAM" id="Phobius"/>
    </source>
</evidence>
<dbReference type="PANTHER" id="PTHR30249:SF0">
    <property type="entry name" value="PLASTIDAL GLYCOLATE_GLYCERATE TRANSLOCATOR 1, CHLOROPLASTIC"/>
    <property type="match status" value="1"/>
</dbReference>
<gene>
    <name evidence="8" type="ORF">PCAR00345_LOCUS29186</name>
</gene>
<evidence type="ECO:0000256" key="1">
    <source>
        <dbReference type="ARBA" id="ARBA00004141"/>
    </source>
</evidence>
<feature type="transmembrane region" description="Helical" evidence="6">
    <location>
        <begin position="397"/>
        <end position="418"/>
    </location>
</feature>
<evidence type="ECO:0000256" key="2">
    <source>
        <dbReference type="ARBA" id="ARBA00022692"/>
    </source>
</evidence>
<name>A0A7S4BTQ2_CHRCT</name>
<dbReference type="EMBL" id="HBIZ01045616">
    <property type="protein sequence ID" value="CAE0776550.1"/>
    <property type="molecule type" value="Transcribed_RNA"/>
</dbReference>
<keyword evidence="7" id="KW-0732">Signal</keyword>
<evidence type="ECO:0000256" key="7">
    <source>
        <dbReference type="SAM" id="SignalP"/>
    </source>
</evidence>
<evidence type="ECO:0000313" key="8">
    <source>
        <dbReference type="EMBL" id="CAE0776550.1"/>
    </source>
</evidence>
<feature type="transmembrane region" description="Helical" evidence="6">
    <location>
        <begin position="175"/>
        <end position="197"/>
    </location>
</feature>